<feature type="binding site" evidence="5">
    <location>
        <position position="123"/>
    </location>
    <ligand>
        <name>Mg(2+)</name>
        <dbReference type="ChEBI" id="CHEBI:18420"/>
    </ligand>
</feature>
<feature type="domain" description="HpcH/HpaI aldolase/citrate lyase" evidence="6">
    <location>
        <begin position="14"/>
        <end position="217"/>
    </location>
</feature>
<dbReference type="AlphaFoldDB" id="A0A7G1NRT8"/>
<dbReference type="Gene3D" id="3.20.20.60">
    <property type="entry name" value="Phosphoenolpyruvate-binding domains"/>
    <property type="match status" value="1"/>
</dbReference>
<feature type="binding site" evidence="4">
    <location>
        <position position="123"/>
    </location>
    <ligand>
        <name>substrate</name>
    </ligand>
</feature>
<reference evidence="7 8" key="1">
    <citation type="journal article" date="2014" name="Int. J. Syst. Evol. Microbiol.">
        <title>Complete genome sequence of Corynebacterium casei LMG S-19264T (=DSM 44701T), isolated from a smear-ripened cheese.</title>
        <authorList>
            <consortium name="US DOE Joint Genome Institute (JGI-PGF)"/>
            <person name="Walter F."/>
            <person name="Albersmeier A."/>
            <person name="Kalinowski J."/>
            <person name="Ruckert C."/>
        </authorList>
    </citation>
    <scope>NUCLEOTIDE SEQUENCE [LARGE SCALE GENOMIC DNA]</scope>
    <source>
        <strain evidence="7 8">JCM 4255</strain>
    </source>
</reference>
<evidence type="ECO:0000313" key="7">
    <source>
        <dbReference type="EMBL" id="BCL24410.1"/>
    </source>
</evidence>
<evidence type="ECO:0000259" key="6">
    <source>
        <dbReference type="Pfam" id="PF03328"/>
    </source>
</evidence>
<feature type="binding site" evidence="4">
    <location>
        <position position="71"/>
    </location>
    <ligand>
        <name>substrate</name>
    </ligand>
</feature>
<evidence type="ECO:0000256" key="1">
    <source>
        <dbReference type="ARBA" id="ARBA00001946"/>
    </source>
</evidence>
<keyword evidence="3 5" id="KW-0460">Magnesium</keyword>
<dbReference type="PANTHER" id="PTHR32308:SF10">
    <property type="entry name" value="CITRATE LYASE SUBUNIT BETA"/>
    <property type="match status" value="1"/>
</dbReference>
<dbReference type="KEGG" id="stui:GCM10017668_62530"/>
<accession>A0A7G1NRT8</accession>
<dbReference type="GO" id="GO:0016829">
    <property type="term" value="F:lyase activity"/>
    <property type="evidence" value="ECO:0007669"/>
    <property type="project" value="UniProtKB-KW"/>
</dbReference>
<sequence>MSMPEKSRLVAAARTLLFVPGDRPDRFDKAVHSGTDLVIVDLEDAVAADQKEQARQAAADWPGLDDRTVVRLNAPGTPWFEADLAMAAERGCTVMVPKAEDPAVLGEIASRTAGHCPLIPLVETALGVERAHDVASVRGVVRLAFGNVDLAAQLGVAPDDSLALTYARSRVVLASAAAGILPPVDGVTTAVRDLGALASDTGHARRLGFTGKLCIHPAQIGPVSDGFAPTDSEIRWARAVVDAGESVTTVDGHMVDKPVVERARGILARVAEPHTAG</sequence>
<evidence type="ECO:0000256" key="3">
    <source>
        <dbReference type="ARBA" id="ARBA00022842"/>
    </source>
</evidence>
<evidence type="ECO:0000256" key="5">
    <source>
        <dbReference type="PIRSR" id="PIRSR015582-2"/>
    </source>
</evidence>
<feature type="binding site" evidence="5">
    <location>
        <position position="149"/>
    </location>
    <ligand>
        <name>Mg(2+)</name>
        <dbReference type="ChEBI" id="CHEBI:18420"/>
    </ligand>
</feature>
<dbReference type="EMBL" id="AP023439">
    <property type="protein sequence ID" value="BCL24410.1"/>
    <property type="molecule type" value="Genomic_DNA"/>
</dbReference>
<gene>
    <name evidence="7" type="ORF">GCM10017668_62530</name>
</gene>
<proteinExistence type="predicted"/>
<organism evidence="7 8">
    <name type="scientific">Streptomyces tuirus</name>
    <dbReference type="NCBI Taxonomy" id="68278"/>
    <lineage>
        <taxon>Bacteria</taxon>
        <taxon>Bacillati</taxon>
        <taxon>Actinomycetota</taxon>
        <taxon>Actinomycetes</taxon>
        <taxon>Kitasatosporales</taxon>
        <taxon>Streptomycetaceae</taxon>
        <taxon>Streptomyces</taxon>
    </lineage>
</organism>
<dbReference type="SUPFAM" id="SSF51621">
    <property type="entry name" value="Phosphoenolpyruvate/pyruvate domain"/>
    <property type="match status" value="1"/>
</dbReference>
<dbReference type="PANTHER" id="PTHR32308">
    <property type="entry name" value="LYASE BETA SUBUNIT, PUTATIVE (AFU_ORTHOLOGUE AFUA_4G13030)-RELATED"/>
    <property type="match status" value="1"/>
</dbReference>
<protein>
    <submittedName>
        <fullName evidence="7">Citryl-CoA lyase</fullName>
    </submittedName>
</protein>
<dbReference type="RefSeq" id="WP_190903741.1">
    <property type="nucleotide sequence ID" value="NZ_AP023439.1"/>
</dbReference>
<name>A0A7G1NRT8_9ACTN</name>
<evidence type="ECO:0000256" key="4">
    <source>
        <dbReference type="PIRSR" id="PIRSR015582-1"/>
    </source>
</evidence>
<dbReference type="GO" id="GO:0000287">
    <property type="term" value="F:magnesium ion binding"/>
    <property type="evidence" value="ECO:0007669"/>
    <property type="project" value="TreeGrafter"/>
</dbReference>
<dbReference type="InterPro" id="IPR011206">
    <property type="entry name" value="Citrate_lyase_beta/mcl1/mcl2"/>
</dbReference>
<dbReference type="PIRSF" id="PIRSF015582">
    <property type="entry name" value="Cit_lyase_B"/>
    <property type="match status" value="1"/>
</dbReference>
<keyword evidence="2 5" id="KW-0479">Metal-binding</keyword>
<comment type="cofactor">
    <cofactor evidence="1">
        <name>Mg(2+)</name>
        <dbReference type="ChEBI" id="CHEBI:18420"/>
    </cofactor>
</comment>
<dbReference type="InterPro" id="IPR040442">
    <property type="entry name" value="Pyrv_kinase-like_dom_sf"/>
</dbReference>
<evidence type="ECO:0000256" key="2">
    <source>
        <dbReference type="ARBA" id="ARBA00022723"/>
    </source>
</evidence>
<dbReference type="Proteomes" id="UP000516373">
    <property type="component" value="Chromosome"/>
</dbReference>
<evidence type="ECO:0000313" key="8">
    <source>
        <dbReference type="Proteomes" id="UP000516373"/>
    </source>
</evidence>
<dbReference type="InterPro" id="IPR015813">
    <property type="entry name" value="Pyrv/PenolPyrv_kinase-like_dom"/>
</dbReference>
<dbReference type="GO" id="GO:0006107">
    <property type="term" value="P:oxaloacetate metabolic process"/>
    <property type="evidence" value="ECO:0007669"/>
    <property type="project" value="TreeGrafter"/>
</dbReference>
<keyword evidence="7" id="KW-0456">Lyase</keyword>
<dbReference type="InterPro" id="IPR005000">
    <property type="entry name" value="Aldolase/citrate-lyase_domain"/>
</dbReference>
<dbReference type="Pfam" id="PF03328">
    <property type="entry name" value="HpcH_HpaI"/>
    <property type="match status" value="1"/>
</dbReference>